<dbReference type="Gene3D" id="3.10.20.90">
    <property type="entry name" value="Phosphatidylinositol 3-kinase Catalytic Subunit, Chain A, domain 1"/>
    <property type="match status" value="1"/>
</dbReference>
<keyword evidence="7" id="KW-0472">Membrane</keyword>
<dbReference type="GO" id="GO:0061908">
    <property type="term" value="C:phagophore"/>
    <property type="evidence" value="ECO:0007669"/>
    <property type="project" value="TreeGrafter"/>
</dbReference>
<dbReference type="GO" id="GO:0006995">
    <property type="term" value="P:cellular response to nitrogen starvation"/>
    <property type="evidence" value="ECO:0007669"/>
    <property type="project" value="TreeGrafter"/>
</dbReference>
<dbReference type="GO" id="GO:0034045">
    <property type="term" value="C:phagophore assembly site membrane"/>
    <property type="evidence" value="ECO:0007669"/>
    <property type="project" value="UniProtKB-SubCell"/>
</dbReference>
<organism evidence="11 12">
    <name type="scientific">Candida albicans P78048</name>
    <dbReference type="NCBI Taxonomy" id="1094989"/>
    <lineage>
        <taxon>Eukaryota</taxon>
        <taxon>Fungi</taxon>
        <taxon>Dikarya</taxon>
        <taxon>Ascomycota</taxon>
        <taxon>Saccharomycotina</taxon>
        <taxon>Pichiomycetes</taxon>
        <taxon>Debaryomycetaceae</taxon>
        <taxon>Candida/Lodderomyces clade</taxon>
        <taxon>Candida</taxon>
    </lineage>
</organism>
<comment type="subunit">
    <text evidence="3 7">Conjugated with ATG12.</text>
</comment>
<accession>A0AB34Q016</accession>
<keyword evidence="6 7" id="KW-0072">Autophagy</keyword>
<protein>
    <recommendedName>
        <fullName evidence="7">Autophagy protein 5</fullName>
    </recommendedName>
</protein>
<sequence>MNDIDNLAEIKKKLWNGSINVKILLNIEDQIIEYLLTIPRNSYFPTVFPQLIRYFQNFITTIELSKVPIWLEFEEVPLKWNLPVGVLYDYLYLPALLNDHDLGCWTISMKYEPVYPIEYIIPFNEKLAGDGQIDYMKTMNRILMNQLKQSCFVLNGTAKPIMQLSEANTNQLWKSLISRNLGDFNVLNKKIIKTIDRIPVKIYIAGSPIVVQAPISKDQTLQEILSLHTPNLSSSSSSMSHPYIQGIDVTSLMNQSIREIWQLFKHLDNFLYITLIIL</sequence>
<dbReference type="GO" id="GO:0044233">
    <property type="term" value="C:mitochondria-associated endoplasmic reticulum membrane contact site"/>
    <property type="evidence" value="ECO:0007669"/>
    <property type="project" value="TreeGrafter"/>
</dbReference>
<proteinExistence type="inferred from homology"/>
<dbReference type="InterPro" id="IPR048318">
    <property type="entry name" value="ATG5_UblB"/>
</dbReference>
<evidence type="ECO:0000259" key="10">
    <source>
        <dbReference type="Pfam" id="PF20638"/>
    </source>
</evidence>
<keyword evidence="5 7" id="KW-0832">Ubl conjugation</keyword>
<evidence type="ECO:0000256" key="6">
    <source>
        <dbReference type="ARBA" id="ARBA00023006"/>
    </source>
</evidence>
<dbReference type="EMBL" id="AJIX01000003">
    <property type="protein sequence ID" value="KGR21256.1"/>
    <property type="molecule type" value="Genomic_DNA"/>
</dbReference>
<dbReference type="GO" id="GO:0000422">
    <property type="term" value="P:autophagy of mitochondrion"/>
    <property type="evidence" value="ECO:0007669"/>
    <property type="project" value="TreeGrafter"/>
</dbReference>
<dbReference type="Pfam" id="PF04106">
    <property type="entry name" value="ATG5_UblB"/>
    <property type="match status" value="1"/>
</dbReference>
<evidence type="ECO:0000256" key="3">
    <source>
        <dbReference type="ARBA" id="ARBA00011554"/>
    </source>
</evidence>
<name>A0AB34Q016_CANAX</name>
<dbReference type="GO" id="GO:0019776">
    <property type="term" value="F:Atg8-family ligase activity"/>
    <property type="evidence" value="ECO:0007669"/>
    <property type="project" value="TreeGrafter"/>
</dbReference>
<evidence type="ECO:0000256" key="2">
    <source>
        <dbReference type="ARBA" id="ARBA00006910"/>
    </source>
</evidence>
<evidence type="ECO:0000313" key="12">
    <source>
        <dbReference type="Proteomes" id="UP000030161"/>
    </source>
</evidence>
<dbReference type="InterPro" id="IPR007239">
    <property type="entry name" value="Atg5"/>
</dbReference>
<keyword evidence="7" id="KW-0813">Transport</keyword>
<evidence type="ECO:0000256" key="1">
    <source>
        <dbReference type="ARBA" id="ARBA00004623"/>
    </source>
</evidence>
<feature type="domain" description="Autophagy protein ATG5 alpha-helical bundle region" evidence="9">
    <location>
        <begin position="137"/>
        <end position="193"/>
    </location>
</feature>
<dbReference type="Gene3D" id="3.10.20.620">
    <property type="match status" value="1"/>
</dbReference>
<dbReference type="GO" id="GO:0034274">
    <property type="term" value="C:Atg12-Atg5-Atg16 complex"/>
    <property type="evidence" value="ECO:0007669"/>
    <property type="project" value="TreeGrafter"/>
</dbReference>
<comment type="function">
    <text evidence="7">Involved in cytoplasm to vacuole transport (Cvt) and autophagic vesicle formation.</text>
</comment>
<dbReference type="InterPro" id="IPR048940">
    <property type="entry name" value="ATG5_HBR"/>
</dbReference>
<dbReference type="InterPro" id="IPR042527">
    <property type="entry name" value="Atg5_UblA_dom_sf"/>
</dbReference>
<dbReference type="PANTHER" id="PTHR13040">
    <property type="entry name" value="AUTOPHAGY PROTEIN 5"/>
    <property type="match status" value="1"/>
</dbReference>
<reference evidence="11 12" key="1">
    <citation type="submission" date="2013-12" db="EMBL/GenBank/DDBJ databases">
        <title>The Genome Sequence of Candida albicans P78048.</title>
        <authorList>
            <consortium name="The Broad Institute Genome Sequencing Platform"/>
            <consortium name="The Broad Institute Genome Sequencing Center for Infectious Disease"/>
            <person name="Cuomo C."/>
            <person name="Bennett R."/>
            <person name="Hirakawa M."/>
            <person name="Noverr M."/>
            <person name="Mitchell A."/>
            <person name="Young S.K."/>
            <person name="Zeng Q."/>
            <person name="Gargeya S."/>
            <person name="Fitzgerald M."/>
            <person name="Abouelleil A."/>
            <person name="Alvarado L."/>
            <person name="Berlin A.M."/>
            <person name="Chapman S.B."/>
            <person name="Dewar J."/>
            <person name="Goldberg J."/>
            <person name="Griggs A."/>
            <person name="Gujja S."/>
            <person name="Hansen M."/>
            <person name="Howarth C."/>
            <person name="Imamovic A."/>
            <person name="Larimer J."/>
            <person name="McCowan C."/>
            <person name="Murphy C."/>
            <person name="Pearson M."/>
            <person name="Priest M."/>
            <person name="Roberts A."/>
            <person name="Saif S."/>
            <person name="Shea T."/>
            <person name="Sykes S."/>
            <person name="Wortman J."/>
            <person name="Nusbaum C."/>
            <person name="Birren B."/>
        </authorList>
    </citation>
    <scope>NUCLEOTIDE SEQUENCE [LARGE SCALE GENOMIC DNA]</scope>
    <source>
        <strain evidence="11 12">P78048</strain>
    </source>
</reference>
<evidence type="ECO:0000256" key="5">
    <source>
        <dbReference type="ARBA" id="ARBA00022843"/>
    </source>
</evidence>
<feature type="domain" description="Autophagy protein ATG5 UblB" evidence="8">
    <location>
        <begin position="197"/>
        <end position="275"/>
    </location>
</feature>
<dbReference type="Pfam" id="PF20637">
    <property type="entry name" value="ATG5_HBR"/>
    <property type="match status" value="1"/>
</dbReference>
<keyword evidence="4 7" id="KW-1017">Isopeptide bond</keyword>
<dbReference type="Pfam" id="PF20638">
    <property type="entry name" value="ATG5_UblA"/>
    <property type="match status" value="1"/>
</dbReference>
<evidence type="ECO:0000259" key="9">
    <source>
        <dbReference type="Pfam" id="PF20637"/>
    </source>
</evidence>
<dbReference type="InterPro" id="IPR048939">
    <property type="entry name" value="ATG5_UblA"/>
</dbReference>
<comment type="subcellular location">
    <subcellularLocation>
        <location evidence="1 7">Preautophagosomal structure membrane</location>
        <topology evidence="1 7">Peripheral membrane protein</topology>
    </subcellularLocation>
</comment>
<dbReference type="AlphaFoldDB" id="A0AB34Q016"/>
<dbReference type="InterPro" id="IPR042526">
    <property type="entry name" value="Atg5_HR"/>
</dbReference>
<dbReference type="GO" id="GO:0005776">
    <property type="term" value="C:autophagosome"/>
    <property type="evidence" value="ECO:0007669"/>
    <property type="project" value="TreeGrafter"/>
</dbReference>
<evidence type="ECO:0000256" key="4">
    <source>
        <dbReference type="ARBA" id="ARBA00022499"/>
    </source>
</evidence>
<comment type="similarity">
    <text evidence="2 7">Belongs to the ATG5 family.</text>
</comment>
<dbReference type="Gene3D" id="1.10.246.190">
    <property type="entry name" value="Autophagy protein Apg5, helix rich domain"/>
    <property type="match status" value="1"/>
</dbReference>
<dbReference type="Proteomes" id="UP000030161">
    <property type="component" value="Unassembled WGS sequence"/>
</dbReference>
<feature type="domain" description="Autophagy protein ATG5 UblA" evidence="10">
    <location>
        <begin position="14"/>
        <end position="110"/>
    </location>
</feature>
<dbReference type="PANTHER" id="PTHR13040:SF2">
    <property type="entry name" value="AUTOPHAGY PROTEIN 5"/>
    <property type="match status" value="1"/>
</dbReference>
<dbReference type="GO" id="GO:0034727">
    <property type="term" value="P:piecemeal microautophagy of the nucleus"/>
    <property type="evidence" value="ECO:0007669"/>
    <property type="project" value="TreeGrafter"/>
</dbReference>
<evidence type="ECO:0000313" key="11">
    <source>
        <dbReference type="EMBL" id="KGR21256.1"/>
    </source>
</evidence>
<dbReference type="SMR" id="A0AB34Q016"/>
<evidence type="ECO:0000259" key="8">
    <source>
        <dbReference type="Pfam" id="PF04106"/>
    </source>
</evidence>
<evidence type="ECO:0000256" key="7">
    <source>
        <dbReference type="RuleBase" id="RU361202"/>
    </source>
</evidence>
<comment type="caution">
    <text evidence="11">The sequence shown here is derived from an EMBL/GenBank/DDBJ whole genome shotgun (WGS) entry which is preliminary data.</text>
</comment>
<gene>
    <name evidence="11" type="ORF">MG3_00254</name>
</gene>